<feature type="compositionally biased region" description="Basic and acidic residues" evidence="1">
    <location>
        <begin position="37"/>
        <end position="50"/>
    </location>
</feature>
<keyword evidence="2" id="KW-1133">Transmembrane helix</keyword>
<keyword evidence="4" id="KW-1185">Reference proteome</keyword>
<protein>
    <submittedName>
        <fullName evidence="3">Uncharacterized protein</fullName>
    </submittedName>
</protein>
<organism evidence="3 4">
    <name type="scientific">Hirundo rustica rustica</name>
    <dbReference type="NCBI Taxonomy" id="333673"/>
    <lineage>
        <taxon>Eukaryota</taxon>
        <taxon>Metazoa</taxon>
        <taxon>Chordata</taxon>
        <taxon>Craniata</taxon>
        <taxon>Vertebrata</taxon>
        <taxon>Euteleostomi</taxon>
        <taxon>Archelosauria</taxon>
        <taxon>Archosauria</taxon>
        <taxon>Dinosauria</taxon>
        <taxon>Saurischia</taxon>
        <taxon>Theropoda</taxon>
        <taxon>Coelurosauria</taxon>
        <taxon>Aves</taxon>
        <taxon>Neognathae</taxon>
        <taxon>Neoaves</taxon>
        <taxon>Telluraves</taxon>
        <taxon>Australaves</taxon>
        <taxon>Passeriformes</taxon>
        <taxon>Sylvioidea</taxon>
        <taxon>Hirundinidae</taxon>
        <taxon>Hirundo</taxon>
    </lineage>
</organism>
<evidence type="ECO:0000313" key="4">
    <source>
        <dbReference type="Proteomes" id="UP000269221"/>
    </source>
</evidence>
<keyword evidence="2" id="KW-0472">Membrane</keyword>
<dbReference type="EMBL" id="QRBI01000154">
    <property type="protein sequence ID" value="RMB98106.1"/>
    <property type="molecule type" value="Genomic_DNA"/>
</dbReference>
<feature type="region of interest" description="Disordered" evidence="1">
    <location>
        <begin position="36"/>
        <end position="71"/>
    </location>
</feature>
<reference evidence="3 4" key="1">
    <citation type="submission" date="2018-07" db="EMBL/GenBank/DDBJ databases">
        <title>A high quality draft genome assembly of the barn swallow (H. rustica rustica).</title>
        <authorList>
            <person name="Formenti G."/>
            <person name="Chiara M."/>
            <person name="Poveda L."/>
            <person name="Francoijs K.-J."/>
            <person name="Bonisoli-Alquati A."/>
            <person name="Canova L."/>
            <person name="Gianfranceschi L."/>
            <person name="Horner D.S."/>
            <person name="Saino N."/>
        </authorList>
    </citation>
    <scope>NUCLEOTIDE SEQUENCE [LARGE SCALE GENOMIC DNA]</scope>
    <source>
        <strain evidence="3">Chelidonia</strain>
        <tissue evidence="3">Blood</tissue>
    </source>
</reference>
<comment type="caution">
    <text evidence="3">The sequence shown here is derived from an EMBL/GenBank/DDBJ whole genome shotgun (WGS) entry which is preliminary data.</text>
</comment>
<proteinExistence type="predicted"/>
<evidence type="ECO:0000313" key="3">
    <source>
        <dbReference type="EMBL" id="RMB98106.1"/>
    </source>
</evidence>
<name>A0A3M0JTA5_HIRRU</name>
<gene>
    <name evidence="3" type="ORF">DUI87_25584</name>
</gene>
<evidence type="ECO:0000256" key="2">
    <source>
        <dbReference type="SAM" id="Phobius"/>
    </source>
</evidence>
<dbReference type="AlphaFoldDB" id="A0A3M0JTA5"/>
<keyword evidence="2" id="KW-0812">Transmembrane</keyword>
<sequence>MQYKLLPAEAVFANTLGLLILIFGVLVVAALARPSWKRPDSDSPDSRQVRDALAGFGKEGREGLRDPGSSLSPTAPALCRALIPGISQHSQATSLCLHVPAPAWIPGRAKPQRFPVPSLNAGAAAASLGRRGAPVPLPLQRIRLSVEPLRDLVDME</sequence>
<accession>A0A3M0JTA5</accession>
<evidence type="ECO:0000256" key="1">
    <source>
        <dbReference type="SAM" id="MobiDB-lite"/>
    </source>
</evidence>
<dbReference type="Proteomes" id="UP000269221">
    <property type="component" value="Unassembled WGS sequence"/>
</dbReference>
<dbReference type="STRING" id="333673.A0A3M0JTA5"/>
<feature type="transmembrane region" description="Helical" evidence="2">
    <location>
        <begin position="12"/>
        <end position="32"/>
    </location>
</feature>